<accession>A0AA36EMJ0</accession>
<feature type="region of interest" description="Disordered" evidence="1">
    <location>
        <begin position="61"/>
        <end position="99"/>
    </location>
</feature>
<organism evidence="2 3">
    <name type="scientific">Lactuca saligna</name>
    <name type="common">Willowleaf lettuce</name>
    <dbReference type="NCBI Taxonomy" id="75948"/>
    <lineage>
        <taxon>Eukaryota</taxon>
        <taxon>Viridiplantae</taxon>
        <taxon>Streptophyta</taxon>
        <taxon>Embryophyta</taxon>
        <taxon>Tracheophyta</taxon>
        <taxon>Spermatophyta</taxon>
        <taxon>Magnoliopsida</taxon>
        <taxon>eudicotyledons</taxon>
        <taxon>Gunneridae</taxon>
        <taxon>Pentapetalae</taxon>
        <taxon>asterids</taxon>
        <taxon>campanulids</taxon>
        <taxon>Asterales</taxon>
        <taxon>Asteraceae</taxon>
        <taxon>Cichorioideae</taxon>
        <taxon>Cichorieae</taxon>
        <taxon>Lactucinae</taxon>
        <taxon>Lactuca</taxon>
    </lineage>
</organism>
<gene>
    <name evidence="2" type="ORF">LSALG_LOCUS37612</name>
</gene>
<proteinExistence type="predicted"/>
<keyword evidence="3" id="KW-1185">Reference proteome</keyword>
<dbReference type="Proteomes" id="UP001177003">
    <property type="component" value="Chromosome 8"/>
</dbReference>
<evidence type="ECO:0000313" key="2">
    <source>
        <dbReference type="EMBL" id="CAI9298870.1"/>
    </source>
</evidence>
<name>A0AA36EMJ0_LACSI</name>
<sequence>MLITLSSYFEKENSSDDEGKCLMAKIVESYADISHDSIGILDADPPHAAKDLMSERDKTSTYQCPVSNCEPEDQSKSFISDDSSIHHNPRDKVVSEPTIDDIPCSRIKSRTLNSNNQSSLNSPVKKKLKSYVKGKNPSIKSVIDVVMPLMNSAGALLKRTLFMLTTS</sequence>
<feature type="compositionally biased region" description="Basic and acidic residues" evidence="1">
    <location>
        <begin position="83"/>
        <end position="94"/>
    </location>
</feature>
<dbReference type="AlphaFoldDB" id="A0AA36EMJ0"/>
<evidence type="ECO:0000313" key="3">
    <source>
        <dbReference type="Proteomes" id="UP001177003"/>
    </source>
</evidence>
<dbReference type="EMBL" id="OX465084">
    <property type="protein sequence ID" value="CAI9298870.1"/>
    <property type="molecule type" value="Genomic_DNA"/>
</dbReference>
<reference evidence="2" key="1">
    <citation type="submission" date="2023-04" db="EMBL/GenBank/DDBJ databases">
        <authorList>
            <person name="Vijverberg K."/>
            <person name="Xiong W."/>
            <person name="Schranz E."/>
        </authorList>
    </citation>
    <scope>NUCLEOTIDE SEQUENCE</scope>
</reference>
<protein>
    <submittedName>
        <fullName evidence="2">Uncharacterized protein</fullName>
    </submittedName>
</protein>
<evidence type="ECO:0000256" key="1">
    <source>
        <dbReference type="SAM" id="MobiDB-lite"/>
    </source>
</evidence>